<dbReference type="AlphaFoldDB" id="A5DVM9"/>
<dbReference type="FunCoup" id="A5DVM9">
    <property type="interactions" value="113"/>
</dbReference>
<evidence type="ECO:0000256" key="3">
    <source>
        <dbReference type="ARBA" id="ARBA00022475"/>
    </source>
</evidence>
<dbReference type="HOGENOM" id="CLU_041217_21_1_1"/>
<keyword evidence="9" id="KW-0636">Prenylation</keyword>
<comment type="similarity">
    <text evidence="2">Belongs to the small GTPase superfamily. Rho family.</text>
</comment>
<comment type="subcellular location">
    <subcellularLocation>
        <location evidence="1">Cell membrane</location>
        <topology evidence="1">Lipid-anchor</topology>
        <orientation evidence="1">Cytoplasmic side</orientation>
    </subcellularLocation>
</comment>
<evidence type="ECO:0000256" key="5">
    <source>
        <dbReference type="ARBA" id="ARBA00022741"/>
    </source>
</evidence>
<feature type="compositionally biased region" description="Polar residues" evidence="10">
    <location>
        <begin position="1"/>
        <end position="15"/>
    </location>
</feature>
<gene>
    <name evidence="11" type="ORF">LELG_01415</name>
</gene>
<evidence type="ECO:0000256" key="4">
    <source>
        <dbReference type="ARBA" id="ARBA00022481"/>
    </source>
</evidence>
<dbReference type="SMART" id="SM00175">
    <property type="entry name" value="RAB"/>
    <property type="match status" value="1"/>
</dbReference>
<dbReference type="SUPFAM" id="SSF52540">
    <property type="entry name" value="P-loop containing nucleoside triphosphate hydrolases"/>
    <property type="match status" value="1"/>
</dbReference>
<keyword evidence="6" id="KW-0342">GTP-binding</keyword>
<dbReference type="FunFam" id="3.40.50.300:FF:000983">
    <property type="entry name" value="Rho family GTPase"/>
    <property type="match status" value="1"/>
</dbReference>
<feature type="region of interest" description="Disordered" evidence="10">
    <location>
        <begin position="1"/>
        <end position="82"/>
    </location>
</feature>
<dbReference type="PROSITE" id="PS51420">
    <property type="entry name" value="RHO"/>
    <property type="match status" value="1"/>
</dbReference>
<evidence type="ECO:0000313" key="11">
    <source>
        <dbReference type="EMBL" id="EDK43237.1"/>
    </source>
</evidence>
<feature type="compositionally biased region" description="Low complexity" evidence="10">
    <location>
        <begin position="45"/>
        <end position="59"/>
    </location>
</feature>
<evidence type="ECO:0000256" key="8">
    <source>
        <dbReference type="ARBA" id="ARBA00023288"/>
    </source>
</evidence>
<sequence>MSSSARNSKRNSFVSAFSPVTKPSPRFGSPRFESQQSFNSYEVAQQQQHQRQSQSQSQSLYPDQPNMTMYQQHPNSPRIIIDSDPTVPDFHDIPMSQNKTCNYKMKLVIVGDGAVGKSCLLISYSLNQFPEIYVPTVFENYVRTVMSPSGKSIELALWDTAGQEEYDRLRPLSYPEADMILICFALDNLTSLMNVKEIWFPEVSHYCPGIPVILVGTKADLENKSGSLEYDTDHGTGTNSYNDIPEQLPLQIATEIGAIAYLKCSAKTMFNTRTVFNFALNHFQKHMEMQEQIQKSQSSSSRKRFSKRFGSNGSNGGSNGFGSAHGSGNYNHLRTGSNTSNSRRGHLKNTSYDSTILLDQPLTEDKYELNPYGDFGGGGYGGSGKPSHDTYSGNGEFDFIKEHEKRYKKKNKKCVIL</sequence>
<keyword evidence="8" id="KW-0449">Lipoprotein</keyword>
<reference evidence="11 12" key="1">
    <citation type="journal article" date="2009" name="Nature">
        <title>Evolution of pathogenicity and sexual reproduction in eight Candida genomes.</title>
        <authorList>
            <person name="Butler G."/>
            <person name="Rasmussen M.D."/>
            <person name="Lin M.F."/>
            <person name="Santos M.A."/>
            <person name="Sakthikumar S."/>
            <person name="Munro C.A."/>
            <person name="Rheinbay E."/>
            <person name="Grabherr M."/>
            <person name="Forche A."/>
            <person name="Reedy J.L."/>
            <person name="Agrafioti I."/>
            <person name="Arnaud M.B."/>
            <person name="Bates S."/>
            <person name="Brown A.J."/>
            <person name="Brunke S."/>
            <person name="Costanzo M.C."/>
            <person name="Fitzpatrick D.A."/>
            <person name="de Groot P.W."/>
            <person name="Harris D."/>
            <person name="Hoyer L.L."/>
            <person name="Hube B."/>
            <person name="Klis F.M."/>
            <person name="Kodira C."/>
            <person name="Lennard N."/>
            <person name="Logue M.E."/>
            <person name="Martin R."/>
            <person name="Neiman A.M."/>
            <person name="Nikolaou E."/>
            <person name="Quail M.A."/>
            <person name="Quinn J."/>
            <person name="Santos M.C."/>
            <person name="Schmitzberger F.F."/>
            <person name="Sherlock G."/>
            <person name="Shah P."/>
            <person name="Silverstein K.A."/>
            <person name="Skrzypek M.S."/>
            <person name="Soll D."/>
            <person name="Staggs R."/>
            <person name="Stansfield I."/>
            <person name="Stumpf M.P."/>
            <person name="Sudbery P.E."/>
            <person name="Srikantha T."/>
            <person name="Zeng Q."/>
            <person name="Berman J."/>
            <person name="Berriman M."/>
            <person name="Heitman J."/>
            <person name="Gow N.A."/>
            <person name="Lorenz M.C."/>
            <person name="Birren B.W."/>
            <person name="Kellis M."/>
            <person name="Cuomo C.A."/>
        </authorList>
    </citation>
    <scope>NUCLEOTIDE SEQUENCE [LARGE SCALE GENOMIC DNA]</scope>
    <source>
        <strain evidence="12">ATCC 11503 / BCRC 21390 / CBS 2605 / JCM 1781 / NBRC 1676 / NRRL YB-4239</strain>
    </source>
</reference>
<dbReference type="PRINTS" id="PR00449">
    <property type="entry name" value="RASTRNSFRMNG"/>
</dbReference>
<dbReference type="PANTHER" id="PTHR24072">
    <property type="entry name" value="RHO FAMILY GTPASE"/>
    <property type="match status" value="1"/>
</dbReference>
<protein>
    <submittedName>
        <fullName evidence="11">GTP-binding protein RHO1</fullName>
    </submittedName>
</protein>
<evidence type="ECO:0000256" key="7">
    <source>
        <dbReference type="ARBA" id="ARBA00023136"/>
    </source>
</evidence>
<dbReference type="NCBIfam" id="TIGR00231">
    <property type="entry name" value="small_GTP"/>
    <property type="match status" value="1"/>
</dbReference>
<dbReference type="PROSITE" id="PS51421">
    <property type="entry name" value="RAS"/>
    <property type="match status" value="1"/>
</dbReference>
<organism evidence="11 12">
    <name type="scientific">Lodderomyces elongisporus (strain ATCC 11503 / CBS 2605 / JCM 1781 / NBRC 1676 / NRRL YB-4239)</name>
    <name type="common">Yeast</name>
    <name type="synonym">Saccharomyces elongisporus</name>
    <dbReference type="NCBI Taxonomy" id="379508"/>
    <lineage>
        <taxon>Eukaryota</taxon>
        <taxon>Fungi</taxon>
        <taxon>Dikarya</taxon>
        <taxon>Ascomycota</taxon>
        <taxon>Saccharomycotina</taxon>
        <taxon>Pichiomycetes</taxon>
        <taxon>Debaryomycetaceae</taxon>
        <taxon>Candida/Lodderomyces clade</taxon>
        <taxon>Lodderomyces</taxon>
    </lineage>
</organism>
<proteinExistence type="inferred from homology"/>
<dbReference type="InParanoid" id="A5DVM9"/>
<dbReference type="STRING" id="379508.A5DVM9"/>
<keyword evidence="7" id="KW-0472">Membrane</keyword>
<dbReference type="GO" id="GO:0007264">
    <property type="term" value="P:small GTPase-mediated signal transduction"/>
    <property type="evidence" value="ECO:0007669"/>
    <property type="project" value="InterPro"/>
</dbReference>
<dbReference type="InterPro" id="IPR003578">
    <property type="entry name" value="Small_GTPase_Rho"/>
</dbReference>
<dbReference type="GO" id="GO:0005886">
    <property type="term" value="C:plasma membrane"/>
    <property type="evidence" value="ECO:0007669"/>
    <property type="project" value="UniProtKB-SubCell"/>
</dbReference>
<dbReference type="KEGG" id="lel:PVL30_001383"/>
<dbReference type="eggNOG" id="KOG0393">
    <property type="taxonomic scope" value="Eukaryota"/>
</dbReference>
<dbReference type="Proteomes" id="UP000001996">
    <property type="component" value="Unassembled WGS sequence"/>
</dbReference>
<dbReference type="SMART" id="SM00173">
    <property type="entry name" value="RAS"/>
    <property type="match status" value="1"/>
</dbReference>
<dbReference type="GO" id="GO:0003924">
    <property type="term" value="F:GTPase activity"/>
    <property type="evidence" value="ECO:0007669"/>
    <property type="project" value="InterPro"/>
</dbReference>
<feature type="compositionally biased region" description="Polar residues" evidence="10">
    <location>
        <begin position="65"/>
        <end position="75"/>
    </location>
</feature>
<keyword evidence="4" id="KW-0488">Methylation</keyword>
<dbReference type="InterPro" id="IPR005225">
    <property type="entry name" value="Small_GTP-bd"/>
</dbReference>
<dbReference type="OrthoDB" id="4031310at2759"/>
<evidence type="ECO:0000256" key="10">
    <source>
        <dbReference type="SAM" id="MobiDB-lite"/>
    </source>
</evidence>
<evidence type="ECO:0000256" key="1">
    <source>
        <dbReference type="ARBA" id="ARBA00004342"/>
    </source>
</evidence>
<keyword evidence="3" id="KW-1003">Cell membrane</keyword>
<dbReference type="OMA" id="KDTWFPE"/>
<dbReference type="VEuPathDB" id="FungiDB:LELG_01415"/>
<evidence type="ECO:0000256" key="2">
    <source>
        <dbReference type="ARBA" id="ARBA00010142"/>
    </source>
</evidence>
<evidence type="ECO:0000256" key="9">
    <source>
        <dbReference type="ARBA" id="ARBA00023289"/>
    </source>
</evidence>
<dbReference type="InterPro" id="IPR001806">
    <property type="entry name" value="Small_GTPase"/>
</dbReference>
<evidence type="ECO:0000313" key="12">
    <source>
        <dbReference type="Proteomes" id="UP000001996"/>
    </source>
</evidence>
<evidence type="ECO:0000256" key="6">
    <source>
        <dbReference type="ARBA" id="ARBA00023134"/>
    </source>
</evidence>
<dbReference type="SMART" id="SM00174">
    <property type="entry name" value="RHO"/>
    <property type="match status" value="1"/>
</dbReference>
<feature type="region of interest" description="Disordered" evidence="10">
    <location>
        <begin position="289"/>
        <end position="348"/>
    </location>
</feature>
<dbReference type="Gene3D" id="3.40.50.300">
    <property type="entry name" value="P-loop containing nucleotide triphosphate hydrolases"/>
    <property type="match status" value="1"/>
</dbReference>
<dbReference type="GeneID" id="5234550"/>
<keyword evidence="12" id="KW-1185">Reference proteome</keyword>
<dbReference type="PROSITE" id="PS51419">
    <property type="entry name" value="RAB"/>
    <property type="match status" value="1"/>
</dbReference>
<accession>A5DVM9</accession>
<feature type="compositionally biased region" description="Polar residues" evidence="10">
    <location>
        <begin position="32"/>
        <end position="44"/>
    </location>
</feature>
<dbReference type="Pfam" id="PF00071">
    <property type="entry name" value="Ras"/>
    <property type="match status" value="1"/>
</dbReference>
<feature type="compositionally biased region" description="Polar residues" evidence="10">
    <location>
        <begin position="330"/>
        <end position="348"/>
    </location>
</feature>
<feature type="compositionally biased region" description="Gly residues" evidence="10">
    <location>
        <begin position="313"/>
        <end position="325"/>
    </location>
</feature>
<keyword evidence="5" id="KW-0547">Nucleotide-binding</keyword>
<dbReference type="InterPro" id="IPR027417">
    <property type="entry name" value="P-loop_NTPase"/>
</dbReference>
<name>A5DVM9_LODEL</name>
<dbReference type="GO" id="GO:0005525">
    <property type="term" value="F:GTP binding"/>
    <property type="evidence" value="ECO:0007669"/>
    <property type="project" value="UniProtKB-KW"/>
</dbReference>
<dbReference type="EMBL" id="CH981525">
    <property type="protein sequence ID" value="EDK43237.1"/>
    <property type="molecule type" value="Genomic_DNA"/>
</dbReference>